<dbReference type="Proteomes" id="UP000321577">
    <property type="component" value="Unassembled WGS sequence"/>
</dbReference>
<dbReference type="RefSeq" id="WP_218033031.1">
    <property type="nucleotide sequence ID" value="NZ_BKAG01000029.1"/>
</dbReference>
<comment type="caution">
    <text evidence="1">The sequence shown here is derived from an EMBL/GenBank/DDBJ whole genome shotgun (WGS) entry which is preliminary data.</text>
</comment>
<gene>
    <name evidence="1" type="ORF">BGE01nite_36550</name>
</gene>
<accession>A0A512MC96</accession>
<dbReference type="EMBL" id="BKAG01000029">
    <property type="protein sequence ID" value="GEP44364.1"/>
    <property type="molecule type" value="Genomic_DNA"/>
</dbReference>
<evidence type="ECO:0000313" key="1">
    <source>
        <dbReference type="EMBL" id="GEP44364.1"/>
    </source>
</evidence>
<evidence type="ECO:0008006" key="3">
    <source>
        <dbReference type="Google" id="ProtNLM"/>
    </source>
</evidence>
<dbReference type="InterPro" id="IPR010131">
    <property type="entry name" value="MdtP/NodT-like"/>
</dbReference>
<dbReference type="AlphaFoldDB" id="A0A512MC96"/>
<keyword evidence="2" id="KW-1185">Reference proteome</keyword>
<dbReference type="PANTHER" id="PTHR30203:SF33">
    <property type="entry name" value="BLR4455 PROTEIN"/>
    <property type="match status" value="1"/>
</dbReference>
<dbReference type="PANTHER" id="PTHR30203">
    <property type="entry name" value="OUTER MEMBRANE CATION EFFLUX PROTEIN"/>
    <property type="match status" value="1"/>
</dbReference>
<reference evidence="1 2" key="1">
    <citation type="submission" date="2019-07" db="EMBL/GenBank/DDBJ databases">
        <title>Whole genome shotgun sequence of Brevifollis gellanilyticus NBRC 108608.</title>
        <authorList>
            <person name="Hosoyama A."/>
            <person name="Uohara A."/>
            <person name="Ohji S."/>
            <person name="Ichikawa N."/>
        </authorList>
    </citation>
    <scope>NUCLEOTIDE SEQUENCE [LARGE SCALE GENOMIC DNA]</scope>
    <source>
        <strain evidence="1 2">NBRC 108608</strain>
    </source>
</reference>
<dbReference type="GO" id="GO:0015562">
    <property type="term" value="F:efflux transmembrane transporter activity"/>
    <property type="evidence" value="ECO:0007669"/>
    <property type="project" value="InterPro"/>
</dbReference>
<organism evidence="1 2">
    <name type="scientific">Brevifollis gellanilyticus</name>
    <dbReference type="NCBI Taxonomy" id="748831"/>
    <lineage>
        <taxon>Bacteria</taxon>
        <taxon>Pseudomonadati</taxon>
        <taxon>Verrucomicrobiota</taxon>
        <taxon>Verrucomicrobiia</taxon>
        <taxon>Verrucomicrobiales</taxon>
        <taxon>Verrucomicrobiaceae</taxon>
    </lineage>
</organism>
<name>A0A512MC96_9BACT</name>
<evidence type="ECO:0000313" key="2">
    <source>
        <dbReference type="Proteomes" id="UP000321577"/>
    </source>
</evidence>
<sequence length="551" mass="61809">MAALSVLLVGCSQGFYKKWADKQVFGILSKKSQLVAGADDDVLQSITPPGPAKLDVLIKQSETADFLGERAFVEKGARVVSLPGALEFAVHRNRVYLGRKERVYLSALALTETRQQYGPIADGNGGSVYRETQVHNRVNEFVRTSTLDSDGGLGVDYLMKTGARLALDLTTDFTRFFTGGVRHVSDSRAAASITQPLLRGAGVLVAAEPLRQDERNVLYEIRDFTQYRKTFAVDITRQYLRAIQAREQTRNRFIAYKASLGSLERDRALAEANLRSQSQLKQIEQGSITYERNWISAIRTYEEALDDLKISLGLPVTEKIVLDNDELKHLSVIDPEGNLDQLMDVALITRLDLFNQRDRVYDTERRVKIAHQSTLPTVNALAGYDIRTPTGGSTTGFGLNHRQRQAFGGVDIDLNLNTLPERNDLRAAQISEQATRRALDLAEEELRSTIRSDWRALLVARRQYDLAVKGLELSQKRLEIEEALMAEGQGTARDIVESQDRLIVARDLVISTLIDHNLARLQLWTDMGVLFIRKDARWVDVLKQEKPQGNS</sequence>
<proteinExistence type="predicted"/>
<protein>
    <recommendedName>
        <fullName evidence="3">Transporter</fullName>
    </recommendedName>
</protein>
<dbReference type="SUPFAM" id="SSF56954">
    <property type="entry name" value="Outer membrane efflux proteins (OEP)"/>
    <property type="match status" value="1"/>
</dbReference>
<dbReference type="Gene3D" id="1.20.1600.10">
    <property type="entry name" value="Outer membrane efflux proteins (OEP)"/>
    <property type="match status" value="1"/>
</dbReference>